<keyword evidence="6 8" id="KW-1133">Transmembrane helix</keyword>
<dbReference type="PANTHER" id="PTHR23504">
    <property type="entry name" value="MAJOR FACILITATOR SUPERFAMILY DOMAIN-CONTAINING PROTEIN 10"/>
    <property type="match status" value="1"/>
</dbReference>
<feature type="transmembrane region" description="Helical" evidence="8">
    <location>
        <begin position="191"/>
        <end position="211"/>
    </location>
</feature>
<gene>
    <name evidence="10" type="ORF">SAMN02982985_05787</name>
</gene>
<keyword evidence="7 8" id="KW-0472">Membrane</keyword>
<dbReference type="AlphaFoldDB" id="A0A1I4USH7"/>
<proteinExistence type="inferred from homology"/>
<name>A0A1I4USH7_9BURK</name>
<dbReference type="InterPro" id="IPR001958">
    <property type="entry name" value="Tet-R_TetA/multi-R_MdtG-like"/>
</dbReference>
<organism evidence="10 11">
    <name type="scientific">Rugamonas rubra</name>
    <dbReference type="NCBI Taxonomy" id="758825"/>
    <lineage>
        <taxon>Bacteria</taxon>
        <taxon>Pseudomonadati</taxon>
        <taxon>Pseudomonadota</taxon>
        <taxon>Betaproteobacteria</taxon>
        <taxon>Burkholderiales</taxon>
        <taxon>Oxalobacteraceae</taxon>
        <taxon>Telluria group</taxon>
        <taxon>Rugamonas</taxon>
    </lineage>
</organism>
<feature type="transmembrane region" description="Helical" evidence="8">
    <location>
        <begin position="334"/>
        <end position="355"/>
    </location>
</feature>
<feature type="transmembrane region" description="Helical" evidence="8">
    <location>
        <begin position="279"/>
        <end position="301"/>
    </location>
</feature>
<keyword evidence="11" id="KW-1185">Reference proteome</keyword>
<dbReference type="InterPro" id="IPR020846">
    <property type="entry name" value="MFS_dom"/>
</dbReference>
<protein>
    <submittedName>
        <fullName evidence="10">MFS transporter, DHA1 family, tetracycline resistance protein</fullName>
    </submittedName>
</protein>
<keyword evidence="5 8" id="KW-0812">Transmembrane</keyword>
<dbReference type="PROSITE" id="PS00216">
    <property type="entry name" value="SUGAR_TRANSPORT_1"/>
    <property type="match status" value="1"/>
</dbReference>
<dbReference type="OrthoDB" id="9764259at2"/>
<evidence type="ECO:0000256" key="3">
    <source>
        <dbReference type="ARBA" id="ARBA00007520"/>
    </source>
</evidence>
<dbReference type="PROSITE" id="PS50850">
    <property type="entry name" value="MFS"/>
    <property type="match status" value="1"/>
</dbReference>
<evidence type="ECO:0000256" key="4">
    <source>
        <dbReference type="ARBA" id="ARBA00022448"/>
    </source>
</evidence>
<dbReference type="Proteomes" id="UP000199470">
    <property type="component" value="Unassembled WGS sequence"/>
</dbReference>
<accession>A0A1I4USH7</accession>
<feature type="transmembrane region" description="Helical" evidence="8">
    <location>
        <begin position="246"/>
        <end position="267"/>
    </location>
</feature>
<keyword evidence="4" id="KW-0813">Transport</keyword>
<evidence type="ECO:0000256" key="5">
    <source>
        <dbReference type="ARBA" id="ARBA00022692"/>
    </source>
</evidence>
<feature type="transmembrane region" description="Helical" evidence="8">
    <location>
        <begin position="163"/>
        <end position="185"/>
    </location>
</feature>
<comment type="subcellular location">
    <subcellularLocation>
        <location evidence="2">Membrane</location>
        <topology evidence="2">Multi-pass membrane protein</topology>
    </subcellularLocation>
</comment>
<dbReference type="PRINTS" id="PR01035">
    <property type="entry name" value="TCRTETA"/>
</dbReference>
<evidence type="ECO:0000313" key="10">
    <source>
        <dbReference type="EMBL" id="SFM91916.1"/>
    </source>
</evidence>
<reference evidence="10 11" key="1">
    <citation type="submission" date="2016-10" db="EMBL/GenBank/DDBJ databases">
        <authorList>
            <person name="de Groot N.N."/>
        </authorList>
    </citation>
    <scope>NUCLEOTIDE SEQUENCE [LARGE SCALE GENOMIC DNA]</scope>
    <source>
        <strain evidence="10 11">ATCC 43154</strain>
    </source>
</reference>
<dbReference type="EMBL" id="FOTW01000049">
    <property type="protein sequence ID" value="SFM91916.1"/>
    <property type="molecule type" value="Genomic_DNA"/>
</dbReference>
<feature type="transmembrane region" description="Helical" evidence="8">
    <location>
        <begin position="401"/>
        <end position="421"/>
    </location>
</feature>
<evidence type="ECO:0000256" key="7">
    <source>
        <dbReference type="ARBA" id="ARBA00023136"/>
    </source>
</evidence>
<evidence type="ECO:0000256" key="2">
    <source>
        <dbReference type="ARBA" id="ARBA00004141"/>
    </source>
</evidence>
<evidence type="ECO:0000256" key="6">
    <source>
        <dbReference type="ARBA" id="ARBA00022989"/>
    </source>
</evidence>
<feature type="transmembrane region" description="Helical" evidence="8">
    <location>
        <begin position="367"/>
        <end position="389"/>
    </location>
</feature>
<comment type="function">
    <text evidence="1">Resistance to tetracycline by an active tetracycline efflux. This is an energy-dependent process that decreases the accumulation of the antibiotic in whole cells. This protein functions as a metal-tetracycline/H(+) antiporter.</text>
</comment>
<feature type="transmembrane region" description="Helical" evidence="8">
    <location>
        <begin position="308"/>
        <end position="328"/>
    </location>
</feature>
<dbReference type="CDD" id="cd17388">
    <property type="entry name" value="MFS_TetA"/>
    <property type="match status" value="1"/>
</dbReference>
<dbReference type="SUPFAM" id="SSF103473">
    <property type="entry name" value="MFS general substrate transporter"/>
    <property type="match status" value="1"/>
</dbReference>
<evidence type="ECO:0000313" key="11">
    <source>
        <dbReference type="Proteomes" id="UP000199470"/>
    </source>
</evidence>
<evidence type="ECO:0000259" key="9">
    <source>
        <dbReference type="PROSITE" id="PS50850"/>
    </source>
</evidence>
<sequence length="433" mass="45936">MSRRPDAQAAAPAAPAAAGHAAGPAKPAAAAPAGNLNFVLVCIFIDMLGIGLVVPVLPILVGEFVHTRDAQALWYGIMGTTFGLMQFIFMPMLGAVSDRVGRRPVLLYSMAGMCANFLATAWAPNLACMFIGRVVGGMSSASMSVASAYASDVSTPDNRAKSFGKIGAAFGLGFICGPILGGLLGRYSLQLPFYVAAALSAGNFVYGYFCVPESLPAGLRAPFQLSKLNPLAAVLKLVGRRDIRGLIIVFALVTCAQMMLQSTWVLYTHFRFDWNPSQNGIALFCVGLSSMVVQAGLLGLLIKRFGEVRLALLGLGSGCITYTLYGLATEGWMMYVFILCNLLAFAAGPALQGIISKATPANQQGELMGSLQSISSVGIIFMPLLGSAILGEVSHLPARDWRIGTTFFVCAAMQLLAILVARHYFRHHPLRQV</sequence>
<feature type="transmembrane region" description="Helical" evidence="8">
    <location>
        <begin position="130"/>
        <end position="151"/>
    </location>
</feature>
<feature type="transmembrane region" description="Helical" evidence="8">
    <location>
        <begin position="36"/>
        <end position="60"/>
    </location>
</feature>
<evidence type="ECO:0000256" key="8">
    <source>
        <dbReference type="SAM" id="Phobius"/>
    </source>
</evidence>
<feature type="transmembrane region" description="Helical" evidence="8">
    <location>
        <begin position="105"/>
        <end position="124"/>
    </location>
</feature>
<dbReference type="PANTHER" id="PTHR23504:SF15">
    <property type="entry name" value="MAJOR FACILITATOR SUPERFAMILY (MFS) PROFILE DOMAIN-CONTAINING PROTEIN"/>
    <property type="match status" value="1"/>
</dbReference>
<dbReference type="GO" id="GO:0022857">
    <property type="term" value="F:transmembrane transporter activity"/>
    <property type="evidence" value="ECO:0007669"/>
    <property type="project" value="InterPro"/>
</dbReference>
<dbReference type="Pfam" id="PF07690">
    <property type="entry name" value="MFS_1"/>
    <property type="match status" value="1"/>
</dbReference>
<dbReference type="STRING" id="758825.SAMN02982985_05787"/>
<dbReference type="InterPro" id="IPR005829">
    <property type="entry name" value="Sugar_transporter_CS"/>
</dbReference>
<dbReference type="InterPro" id="IPR011701">
    <property type="entry name" value="MFS"/>
</dbReference>
<feature type="transmembrane region" description="Helical" evidence="8">
    <location>
        <begin position="72"/>
        <end position="93"/>
    </location>
</feature>
<dbReference type="InterPro" id="IPR036259">
    <property type="entry name" value="MFS_trans_sf"/>
</dbReference>
<feature type="domain" description="Major facilitator superfamily (MFS) profile" evidence="9">
    <location>
        <begin position="35"/>
        <end position="429"/>
    </location>
</feature>
<dbReference type="RefSeq" id="WP_093391221.1">
    <property type="nucleotide sequence ID" value="NZ_FOTW01000049.1"/>
</dbReference>
<evidence type="ECO:0000256" key="1">
    <source>
        <dbReference type="ARBA" id="ARBA00003279"/>
    </source>
</evidence>
<dbReference type="GO" id="GO:0016020">
    <property type="term" value="C:membrane"/>
    <property type="evidence" value="ECO:0007669"/>
    <property type="project" value="UniProtKB-SubCell"/>
</dbReference>
<dbReference type="Gene3D" id="1.20.1250.20">
    <property type="entry name" value="MFS general substrate transporter like domains"/>
    <property type="match status" value="1"/>
</dbReference>
<comment type="similarity">
    <text evidence="3">Belongs to the major facilitator superfamily. TCR/Tet family.</text>
</comment>